<accession>A0A382DGN4</accession>
<gene>
    <name evidence="1" type="ORF">METZ01_LOCUS190514</name>
</gene>
<dbReference type="AlphaFoldDB" id="A0A382DGN4"/>
<organism evidence="1">
    <name type="scientific">marine metagenome</name>
    <dbReference type="NCBI Taxonomy" id="408172"/>
    <lineage>
        <taxon>unclassified sequences</taxon>
        <taxon>metagenomes</taxon>
        <taxon>ecological metagenomes</taxon>
    </lineage>
</organism>
<name>A0A382DGN4_9ZZZZ</name>
<sequence>MAKNISVSGVTTTLAALTDVDTSARGDGSMIQWDGAAGTFKVKPNIEDTNSNLKLIGGTF</sequence>
<reference evidence="1" key="1">
    <citation type="submission" date="2018-05" db="EMBL/GenBank/DDBJ databases">
        <authorList>
            <person name="Lanie J.A."/>
            <person name="Ng W.-L."/>
            <person name="Kazmierczak K.M."/>
            <person name="Andrzejewski T.M."/>
            <person name="Davidsen T.M."/>
            <person name="Wayne K.J."/>
            <person name="Tettelin H."/>
            <person name="Glass J.I."/>
            <person name="Rusch D."/>
            <person name="Podicherti R."/>
            <person name="Tsui H.-C.T."/>
            <person name="Winkler M.E."/>
        </authorList>
    </citation>
    <scope>NUCLEOTIDE SEQUENCE</scope>
</reference>
<dbReference type="EMBL" id="UINC01039329">
    <property type="protein sequence ID" value="SVB37660.1"/>
    <property type="molecule type" value="Genomic_DNA"/>
</dbReference>
<proteinExistence type="predicted"/>
<protein>
    <submittedName>
        <fullName evidence="1">Uncharacterized protein</fullName>
    </submittedName>
</protein>
<evidence type="ECO:0000313" key="1">
    <source>
        <dbReference type="EMBL" id="SVB37660.1"/>
    </source>
</evidence>